<evidence type="ECO:0000313" key="2">
    <source>
        <dbReference type="Proteomes" id="UP001172702"/>
    </source>
</evidence>
<proteinExistence type="predicted"/>
<dbReference type="RefSeq" id="WP_301163133.1">
    <property type="nucleotide sequence ID" value="NZ_JAUHTB010000030.1"/>
</dbReference>
<protein>
    <submittedName>
        <fullName evidence="1">Uncharacterized protein</fullName>
    </submittedName>
</protein>
<dbReference type="EMBL" id="JAUHTB010000030">
    <property type="protein sequence ID" value="MDN4507608.1"/>
    <property type="molecule type" value="Genomic_DNA"/>
</dbReference>
<accession>A0ABT8H564</accession>
<dbReference type="Proteomes" id="UP001172702">
    <property type="component" value="Unassembled WGS sequence"/>
</dbReference>
<sequence length="164" mass="19147">MQDPKDLARWFSAPRISTYRHHPDPAALYAWNAQLSASYFEVIGHVEVLLRNFISDRLEAASPLPHWYDDQQRYQFNRTAQNSINKARGRLLVPETTGRVVAELTFDFWRFLLVQNHEVTIWRVLRSHGMPHYPQPQARKRLSGASIISGEHDDAEPPWRSMAR</sequence>
<gene>
    <name evidence="1" type="ORF">QYF62_16325</name>
</gene>
<reference evidence="1 2" key="1">
    <citation type="submission" date="2023-07" db="EMBL/GenBank/DDBJ databases">
        <title>Strategy for survival of the halotoleranting strain Dietzia MX2 from the Yakshinskoe mineral salts deposit.</title>
        <authorList>
            <person name="Kharitonova M.A."/>
            <person name="Kupriyanova-Ashina F.G."/>
            <person name="Shakirov T.R."/>
            <person name="Vafina M.S."/>
            <person name="Ilinskaya O.N."/>
        </authorList>
    </citation>
    <scope>NUCLEOTIDE SEQUENCE [LARGE SCALE GENOMIC DNA]</scope>
    <source>
        <strain evidence="1 2">MX2</strain>
    </source>
</reference>
<keyword evidence="2" id="KW-1185">Reference proteome</keyword>
<evidence type="ECO:0000313" key="1">
    <source>
        <dbReference type="EMBL" id="MDN4507608.1"/>
    </source>
</evidence>
<name>A0ABT8H564_9ACTN</name>
<organism evidence="1 2">
    <name type="scientific">Dietzia maris</name>
    <dbReference type="NCBI Taxonomy" id="37915"/>
    <lineage>
        <taxon>Bacteria</taxon>
        <taxon>Bacillati</taxon>
        <taxon>Actinomycetota</taxon>
        <taxon>Actinomycetes</taxon>
        <taxon>Mycobacteriales</taxon>
        <taxon>Dietziaceae</taxon>
        <taxon>Dietzia</taxon>
    </lineage>
</organism>
<comment type="caution">
    <text evidence="1">The sequence shown here is derived from an EMBL/GenBank/DDBJ whole genome shotgun (WGS) entry which is preliminary data.</text>
</comment>